<protein>
    <submittedName>
        <fullName evidence="1">Uncharacterized protein</fullName>
    </submittedName>
</protein>
<proteinExistence type="predicted"/>
<sequence>MLSFLLCHINLLHGSAIAVMGSDGDRIGEGEETRFVAAKD</sequence>
<evidence type="ECO:0000313" key="1">
    <source>
        <dbReference type="EMBL" id="MDJ1181103.1"/>
    </source>
</evidence>
<dbReference type="RefSeq" id="WP_283764403.1">
    <property type="nucleotide sequence ID" value="NZ_JAQPOK010000150.1"/>
</dbReference>
<keyword evidence="2" id="KW-1185">Reference proteome</keyword>
<dbReference type="EMBL" id="JAQPOK010000150">
    <property type="protein sequence ID" value="MDJ1181103.1"/>
    <property type="molecule type" value="Genomic_DNA"/>
</dbReference>
<gene>
    <name evidence="1" type="ORF">PJF56_19770</name>
</gene>
<comment type="caution">
    <text evidence="1">The sequence shown here is derived from an EMBL/GenBank/DDBJ whole genome shotgun (WGS) entry which is preliminary data.</text>
</comment>
<dbReference type="Proteomes" id="UP001231370">
    <property type="component" value="Unassembled WGS sequence"/>
</dbReference>
<reference evidence="1 2" key="1">
    <citation type="submission" date="2023-01" db="EMBL/GenBank/DDBJ databases">
        <title>Novel diversity within Roseofilum (Cyanobacteria; Desertifilaceae) from marine benthic mats with descriptions of four novel species.</title>
        <authorList>
            <person name="Wang Y."/>
            <person name="Berthold D.E."/>
            <person name="Hu J."/>
            <person name="Lefler F.W."/>
            <person name="Laughinghouse H.D. IV."/>
        </authorList>
    </citation>
    <scope>NUCLEOTIDE SEQUENCE [LARGE SCALE GENOMIC DNA]</scope>
    <source>
        <strain evidence="1 2">BLCC-M91</strain>
    </source>
</reference>
<name>A0ABT7BS37_9CYAN</name>
<organism evidence="1 2">
    <name type="scientific">Roseofilum halophilum BLCC-M91</name>
    <dbReference type="NCBI Taxonomy" id="3022259"/>
    <lineage>
        <taxon>Bacteria</taxon>
        <taxon>Bacillati</taxon>
        <taxon>Cyanobacteriota</taxon>
        <taxon>Cyanophyceae</taxon>
        <taxon>Desertifilales</taxon>
        <taxon>Desertifilaceae</taxon>
        <taxon>Roseofilum</taxon>
        <taxon>Roseofilum halophilum</taxon>
    </lineage>
</organism>
<accession>A0ABT7BS37</accession>
<evidence type="ECO:0000313" key="2">
    <source>
        <dbReference type="Proteomes" id="UP001231370"/>
    </source>
</evidence>